<accession>A0ABZ2YXS2</accession>
<dbReference type="RefSeq" id="WP_341839236.1">
    <property type="nucleotide sequence ID" value="NZ_CP149792.1"/>
</dbReference>
<dbReference type="PROSITE" id="PS51257">
    <property type="entry name" value="PROKAR_LIPOPROTEIN"/>
    <property type="match status" value="1"/>
</dbReference>
<name>A0ABZ2YXS2_9BACT</name>
<dbReference type="Proteomes" id="UP001449657">
    <property type="component" value="Chromosome"/>
</dbReference>
<evidence type="ECO:0000313" key="1">
    <source>
        <dbReference type="EMBL" id="WZN44455.1"/>
    </source>
</evidence>
<dbReference type="EMBL" id="CP150096">
    <property type="protein sequence ID" value="WZN44455.1"/>
    <property type="molecule type" value="Genomic_DNA"/>
</dbReference>
<keyword evidence="2" id="KW-1185">Reference proteome</keyword>
<reference evidence="1 2" key="1">
    <citation type="submission" date="2024-03" db="EMBL/GenBank/DDBJ databases">
        <title>Chitinophaga caseinilytica sp. nov., a casein hydrolysing bacterium isolated from forest soil.</title>
        <authorList>
            <person name="Lee D.S."/>
            <person name="Han D.M."/>
            <person name="Baek J.H."/>
            <person name="Choi D.G."/>
            <person name="Jeon J.H."/>
            <person name="Jeon C.O."/>
        </authorList>
    </citation>
    <scope>NUCLEOTIDE SEQUENCE [LARGE SCALE GENOMIC DNA]</scope>
    <source>
        <strain evidence="1 2">KACC 19118</strain>
    </source>
</reference>
<evidence type="ECO:0000313" key="2">
    <source>
        <dbReference type="Proteomes" id="UP001449657"/>
    </source>
</evidence>
<gene>
    <name evidence="1" type="ORF">WJU22_16290</name>
</gene>
<protein>
    <submittedName>
        <fullName evidence="1">Uncharacterized protein</fullName>
    </submittedName>
</protein>
<organism evidence="1 2">
    <name type="scientific">Chitinophaga caseinilytica</name>
    <dbReference type="NCBI Taxonomy" id="2267521"/>
    <lineage>
        <taxon>Bacteria</taxon>
        <taxon>Pseudomonadati</taxon>
        <taxon>Bacteroidota</taxon>
        <taxon>Chitinophagia</taxon>
        <taxon>Chitinophagales</taxon>
        <taxon>Chitinophagaceae</taxon>
        <taxon>Chitinophaga</taxon>
    </lineage>
</organism>
<proteinExistence type="predicted"/>
<sequence length="198" mass="22532">MLTPNYKPLLRWAFVPAMLIIAVACGKKDDGKPDAGQNLPKSSVPAEMIGKYWHAGSFSMTQFSHYDGSYAGQAFEISTGYKFAADGTAEQYFYWTKTTTYCREQVLGYRKGTAVFDAEKKTFRFYAASGYYRRYNSCGGSQSPGYGQRVNYGPEDLHPKYVDEMKNWQLVTENGKRIWRIPYSDGSVNDFTRAEEPR</sequence>